<dbReference type="EMBL" id="RJUF01000192">
    <property type="protein sequence ID" value="MCP9765796.1"/>
    <property type="molecule type" value="Genomic_DNA"/>
</dbReference>
<dbReference type="InterPro" id="IPR029060">
    <property type="entry name" value="PIN-like_dom_sf"/>
</dbReference>
<proteinExistence type="predicted"/>
<feature type="domain" description="PIN" evidence="1">
    <location>
        <begin position="5"/>
        <end position="126"/>
    </location>
</feature>
<dbReference type="RefSeq" id="WP_255039501.1">
    <property type="nucleotide sequence ID" value="NZ_RJUF01000192.1"/>
</dbReference>
<comment type="caution">
    <text evidence="2">The sequence shown here is derived from an EMBL/GenBank/DDBJ whole genome shotgun (WGS) entry which is preliminary data.</text>
</comment>
<organism evidence="2 3">
    <name type="scientific">Lacihabitans soyangensis</name>
    <dbReference type="NCBI Taxonomy" id="869394"/>
    <lineage>
        <taxon>Bacteria</taxon>
        <taxon>Pseudomonadati</taxon>
        <taxon>Bacteroidota</taxon>
        <taxon>Cytophagia</taxon>
        <taxon>Cytophagales</taxon>
        <taxon>Leadbetterellaceae</taxon>
        <taxon>Lacihabitans</taxon>
    </lineage>
</organism>
<dbReference type="PANTHER" id="PTHR36173:SF2">
    <property type="entry name" value="RIBONUCLEASE VAPC16"/>
    <property type="match status" value="1"/>
</dbReference>
<dbReference type="InterPro" id="IPR041705">
    <property type="entry name" value="PIN_Sll0205"/>
</dbReference>
<evidence type="ECO:0000259" key="1">
    <source>
        <dbReference type="Pfam" id="PF01850"/>
    </source>
</evidence>
<reference evidence="2 3" key="1">
    <citation type="submission" date="2018-11" db="EMBL/GenBank/DDBJ databases">
        <title>Novel bacteria species description.</title>
        <authorList>
            <person name="Han J.-H."/>
        </authorList>
    </citation>
    <scope>NUCLEOTIDE SEQUENCE [LARGE SCALE GENOMIC DNA]</scope>
    <source>
        <strain evidence="2 3">KCTC23259</strain>
    </source>
</reference>
<protein>
    <submittedName>
        <fullName evidence="2">Type II toxin-antitoxin system VapC family toxin</fullName>
    </submittedName>
</protein>
<keyword evidence="3" id="KW-1185">Reference proteome</keyword>
<evidence type="ECO:0000313" key="2">
    <source>
        <dbReference type="EMBL" id="MCP9765796.1"/>
    </source>
</evidence>
<dbReference type="InterPro" id="IPR052919">
    <property type="entry name" value="TA_system_RNase"/>
</dbReference>
<dbReference type="SUPFAM" id="SSF88723">
    <property type="entry name" value="PIN domain-like"/>
    <property type="match status" value="1"/>
</dbReference>
<dbReference type="PANTHER" id="PTHR36173">
    <property type="entry name" value="RIBONUCLEASE VAPC16-RELATED"/>
    <property type="match status" value="1"/>
</dbReference>
<dbReference type="AlphaFoldDB" id="A0AAE3H840"/>
<gene>
    <name evidence="2" type="ORF">EGI31_22910</name>
</gene>
<evidence type="ECO:0000313" key="3">
    <source>
        <dbReference type="Proteomes" id="UP001204144"/>
    </source>
</evidence>
<dbReference type="InterPro" id="IPR002716">
    <property type="entry name" value="PIN_dom"/>
</dbReference>
<sequence length="132" mass="15626">MNKFLLDTHALIWFNNGDDRLSEKVKKIIENEKSEIFVSMASFFEITIKLKLGKLQLRDSIEKFFEDAKAHLIQILPISENHLFEYQNIPLIENHRVPFDRLIIATASFEKLSLISIDKNFEEYEKIIDLVW</sequence>
<dbReference type="CDD" id="cd09872">
    <property type="entry name" value="PIN_Sll0205-like"/>
    <property type="match status" value="1"/>
</dbReference>
<dbReference type="Pfam" id="PF01850">
    <property type="entry name" value="PIN"/>
    <property type="match status" value="1"/>
</dbReference>
<name>A0AAE3H840_9BACT</name>
<dbReference type="Proteomes" id="UP001204144">
    <property type="component" value="Unassembled WGS sequence"/>
</dbReference>
<dbReference type="Gene3D" id="3.40.50.1010">
    <property type="entry name" value="5'-nuclease"/>
    <property type="match status" value="1"/>
</dbReference>
<accession>A0AAE3H840</accession>